<feature type="domain" description="JmjC" evidence="5">
    <location>
        <begin position="282"/>
        <end position="469"/>
    </location>
</feature>
<name>A0AAW0DIX4_9AGAR</name>
<dbReference type="GO" id="GO:0003712">
    <property type="term" value="F:transcription coregulator activity"/>
    <property type="evidence" value="ECO:0007669"/>
    <property type="project" value="TreeGrafter"/>
</dbReference>
<keyword evidence="7" id="KW-1185">Reference proteome</keyword>
<protein>
    <recommendedName>
        <fullName evidence="5">JmjC domain-containing protein</fullName>
    </recommendedName>
</protein>
<keyword evidence="2" id="KW-0479">Metal-binding</keyword>
<proteinExistence type="predicted"/>
<keyword evidence="3" id="KW-0539">Nucleus</keyword>
<evidence type="ECO:0000256" key="4">
    <source>
        <dbReference type="SAM" id="MobiDB-lite"/>
    </source>
</evidence>
<feature type="region of interest" description="Disordered" evidence="4">
    <location>
        <begin position="1"/>
        <end position="26"/>
    </location>
</feature>
<feature type="compositionally biased region" description="Basic and acidic residues" evidence="4">
    <location>
        <begin position="9"/>
        <end position="18"/>
    </location>
</feature>
<dbReference type="InterPro" id="IPR003347">
    <property type="entry name" value="JmjC_dom"/>
</dbReference>
<dbReference type="PROSITE" id="PS51184">
    <property type="entry name" value="JMJC"/>
    <property type="match status" value="1"/>
</dbReference>
<gene>
    <name evidence="6" type="ORF">VNI00_004786</name>
</gene>
<evidence type="ECO:0000259" key="5">
    <source>
        <dbReference type="PROSITE" id="PS51184"/>
    </source>
</evidence>
<evidence type="ECO:0000313" key="7">
    <source>
        <dbReference type="Proteomes" id="UP001383192"/>
    </source>
</evidence>
<evidence type="ECO:0000313" key="6">
    <source>
        <dbReference type="EMBL" id="KAK7051286.1"/>
    </source>
</evidence>
<comment type="subcellular location">
    <subcellularLocation>
        <location evidence="1">Nucleus</location>
    </subcellularLocation>
</comment>
<dbReference type="GO" id="GO:0000118">
    <property type="term" value="C:histone deacetylase complex"/>
    <property type="evidence" value="ECO:0007669"/>
    <property type="project" value="TreeGrafter"/>
</dbReference>
<dbReference type="EMBL" id="JAYKXP010000013">
    <property type="protein sequence ID" value="KAK7051286.1"/>
    <property type="molecule type" value="Genomic_DNA"/>
</dbReference>
<dbReference type="Proteomes" id="UP001383192">
    <property type="component" value="Unassembled WGS sequence"/>
</dbReference>
<dbReference type="GO" id="GO:0046872">
    <property type="term" value="F:metal ion binding"/>
    <property type="evidence" value="ECO:0007669"/>
    <property type="project" value="UniProtKB-KW"/>
</dbReference>
<feature type="region of interest" description="Disordered" evidence="4">
    <location>
        <begin position="68"/>
        <end position="90"/>
    </location>
</feature>
<organism evidence="6 7">
    <name type="scientific">Paramarasmius palmivorus</name>
    <dbReference type="NCBI Taxonomy" id="297713"/>
    <lineage>
        <taxon>Eukaryota</taxon>
        <taxon>Fungi</taxon>
        <taxon>Dikarya</taxon>
        <taxon>Basidiomycota</taxon>
        <taxon>Agaricomycotina</taxon>
        <taxon>Agaricomycetes</taxon>
        <taxon>Agaricomycetidae</taxon>
        <taxon>Agaricales</taxon>
        <taxon>Marasmiineae</taxon>
        <taxon>Marasmiaceae</taxon>
        <taxon>Paramarasmius</taxon>
    </lineage>
</organism>
<dbReference type="GO" id="GO:0032454">
    <property type="term" value="F:histone H3K9 demethylase activity"/>
    <property type="evidence" value="ECO:0007669"/>
    <property type="project" value="InterPro"/>
</dbReference>
<dbReference type="AlphaFoldDB" id="A0AAW0DIX4"/>
<feature type="compositionally biased region" description="Polar residues" evidence="4">
    <location>
        <begin position="79"/>
        <end position="90"/>
    </location>
</feature>
<dbReference type="GO" id="GO:0031490">
    <property type="term" value="F:chromatin DNA binding"/>
    <property type="evidence" value="ECO:0007669"/>
    <property type="project" value="TreeGrafter"/>
</dbReference>
<evidence type="ECO:0000256" key="2">
    <source>
        <dbReference type="ARBA" id="ARBA00022723"/>
    </source>
</evidence>
<dbReference type="PANTHER" id="PTHR12549">
    <property type="entry name" value="JMJC DOMAIN-CONTAINING HISTONE DEMETHYLATION PROTEIN"/>
    <property type="match status" value="1"/>
</dbReference>
<comment type="caution">
    <text evidence="6">The sequence shown here is derived from an EMBL/GenBank/DDBJ whole genome shotgun (WGS) entry which is preliminary data.</text>
</comment>
<reference evidence="6 7" key="1">
    <citation type="submission" date="2024-01" db="EMBL/GenBank/DDBJ databases">
        <title>A draft genome for a cacao thread blight-causing isolate of Paramarasmius palmivorus.</title>
        <authorList>
            <person name="Baruah I.K."/>
            <person name="Bukari Y."/>
            <person name="Amoako-Attah I."/>
            <person name="Meinhardt L.W."/>
            <person name="Bailey B.A."/>
            <person name="Cohen S.P."/>
        </authorList>
    </citation>
    <scope>NUCLEOTIDE SEQUENCE [LARGE SCALE GENOMIC DNA]</scope>
    <source>
        <strain evidence="6 7">GH-12</strain>
    </source>
</reference>
<sequence length="519" mass="58918">MTPTEGMTPEDKRSQQQKKDKHLHSNPFFLTCTKRNEHGSADFAPVSRFHQKELEEAIQKMEQVVLGCSDDTGRGNGSTGTAERNFTSSGSEYPLVHSYQQQTGAFLPMRSANFEASGSQSQRFSYPQPYPPASSSQSDPDEYYYPVLPSGSKDSIPAYRISRYPFPHLTLPVFQSHWVKGTPLLVEGVLDNFGISWTPDYFIEQYGTQSCIVVECQTETNKRVTVGDFFRQFGDYTHRMPADDSSVGGNQSSAGGGVALGPGRWKLKDWPPSTDFKTAFPELYEDFSKAVPIPNYVRRDGALNIASHFPKNTVAPDLGPKMYNAMASHDQKGSKGSTRLHMDMADALNIMTYAAPAPDGSPGCAAWDLFRCEDSDKLRKFLREKFHNTFQHDPIHSQQVYLDRELREELWQKYQVRSYRVYQRPGEAIFIPAGVAHQVVNLADCIKVAIDFVSPENVERCEKLTREFREQNQSKAWKEDVLQLRSMMWFAWLSCCQQEAQLQKQQRQRDLLNPTTVVH</sequence>
<feature type="region of interest" description="Disordered" evidence="4">
    <location>
        <begin position="118"/>
        <end position="142"/>
    </location>
</feature>
<dbReference type="Pfam" id="PF02373">
    <property type="entry name" value="JmjC"/>
    <property type="match status" value="1"/>
</dbReference>
<evidence type="ECO:0000256" key="3">
    <source>
        <dbReference type="ARBA" id="ARBA00023242"/>
    </source>
</evidence>
<dbReference type="SUPFAM" id="SSF51197">
    <property type="entry name" value="Clavaminate synthase-like"/>
    <property type="match status" value="1"/>
</dbReference>
<dbReference type="Gene3D" id="2.60.120.650">
    <property type="entry name" value="Cupin"/>
    <property type="match status" value="1"/>
</dbReference>
<dbReference type="InterPro" id="IPR045109">
    <property type="entry name" value="LSDs-like"/>
</dbReference>
<dbReference type="SMART" id="SM00558">
    <property type="entry name" value="JmjC"/>
    <property type="match status" value="1"/>
</dbReference>
<dbReference type="GO" id="GO:0006357">
    <property type="term" value="P:regulation of transcription by RNA polymerase II"/>
    <property type="evidence" value="ECO:0007669"/>
    <property type="project" value="TreeGrafter"/>
</dbReference>
<evidence type="ECO:0000256" key="1">
    <source>
        <dbReference type="ARBA" id="ARBA00004123"/>
    </source>
</evidence>
<accession>A0AAW0DIX4</accession>
<dbReference type="GO" id="GO:0000785">
    <property type="term" value="C:chromatin"/>
    <property type="evidence" value="ECO:0007669"/>
    <property type="project" value="TreeGrafter"/>
</dbReference>
<dbReference type="PANTHER" id="PTHR12549:SF38">
    <property type="entry name" value="JMJC DOMAIN-CONTAINING HISTONE DEMETHYLASE 2, ISOFORM A"/>
    <property type="match status" value="1"/>
</dbReference>